<feature type="transmembrane region" description="Helical" evidence="6">
    <location>
        <begin position="27"/>
        <end position="48"/>
    </location>
</feature>
<evidence type="ECO:0000256" key="2">
    <source>
        <dbReference type="ARBA" id="ARBA00009399"/>
    </source>
</evidence>
<accession>A0ABW0QB07</accession>
<keyword evidence="3 6" id="KW-0812">Transmembrane</keyword>
<evidence type="ECO:0000256" key="4">
    <source>
        <dbReference type="ARBA" id="ARBA00022989"/>
    </source>
</evidence>
<evidence type="ECO:0000313" key="9">
    <source>
        <dbReference type="Proteomes" id="UP001596084"/>
    </source>
</evidence>
<dbReference type="InterPro" id="IPR007267">
    <property type="entry name" value="GtrA_DPMS_TM"/>
</dbReference>
<dbReference type="Proteomes" id="UP001596084">
    <property type="component" value="Unassembled WGS sequence"/>
</dbReference>
<feature type="transmembrane region" description="Helical" evidence="6">
    <location>
        <begin position="125"/>
        <end position="147"/>
    </location>
</feature>
<protein>
    <submittedName>
        <fullName evidence="8">GtrA family protein</fullName>
    </submittedName>
</protein>
<sequence length="180" mass="20316">MSILRSFAEAVISRLPARLQPMARWRFIKFGVVGASGTVINIVVLYLAQEFLLRGIADFHTRLSYSIALAITVATISNFYWNRRLTWRDRKHAAHYSALFLFSKYVMAAALSIVIQSLLTKWLALYLHYIVANLVAIVIASAANFVANDRMTFRRHRVKMPVPDAANDGAEPPSNVHDKP</sequence>
<comment type="caution">
    <text evidence="8">The sequence shown here is derived from an EMBL/GenBank/DDBJ whole genome shotgun (WGS) entry which is preliminary data.</text>
</comment>
<evidence type="ECO:0000256" key="3">
    <source>
        <dbReference type="ARBA" id="ARBA00022692"/>
    </source>
</evidence>
<dbReference type="RefSeq" id="WP_068835616.1">
    <property type="nucleotide sequence ID" value="NZ_JBHSMX010000022.1"/>
</dbReference>
<evidence type="ECO:0000256" key="5">
    <source>
        <dbReference type="ARBA" id="ARBA00023136"/>
    </source>
</evidence>
<dbReference type="EMBL" id="JBHSMX010000022">
    <property type="protein sequence ID" value="MFC5522066.1"/>
    <property type="molecule type" value="Genomic_DNA"/>
</dbReference>
<evidence type="ECO:0000259" key="7">
    <source>
        <dbReference type="Pfam" id="PF04138"/>
    </source>
</evidence>
<name>A0ABW0QB07_9BURK</name>
<organism evidence="8 9">
    <name type="scientific">Polaromonas jejuensis</name>
    <dbReference type="NCBI Taxonomy" id="457502"/>
    <lineage>
        <taxon>Bacteria</taxon>
        <taxon>Pseudomonadati</taxon>
        <taxon>Pseudomonadota</taxon>
        <taxon>Betaproteobacteria</taxon>
        <taxon>Burkholderiales</taxon>
        <taxon>Comamonadaceae</taxon>
        <taxon>Polaromonas</taxon>
    </lineage>
</organism>
<proteinExistence type="inferred from homology"/>
<gene>
    <name evidence="8" type="ORF">ACFPP7_14260</name>
</gene>
<dbReference type="PANTHER" id="PTHR38459:SF1">
    <property type="entry name" value="PROPHAGE BACTOPRENOL-LINKED GLUCOSE TRANSLOCASE HOMOLOG"/>
    <property type="match status" value="1"/>
</dbReference>
<evidence type="ECO:0000256" key="1">
    <source>
        <dbReference type="ARBA" id="ARBA00004141"/>
    </source>
</evidence>
<feature type="transmembrane region" description="Helical" evidence="6">
    <location>
        <begin position="93"/>
        <end position="119"/>
    </location>
</feature>
<evidence type="ECO:0000256" key="6">
    <source>
        <dbReference type="SAM" id="Phobius"/>
    </source>
</evidence>
<dbReference type="PANTHER" id="PTHR38459">
    <property type="entry name" value="PROPHAGE BACTOPRENOL-LINKED GLUCOSE TRANSLOCASE HOMOLOG"/>
    <property type="match status" value="1"/>
</dbReference>
<comment type="similarity">
    <text evidence="2">Belongs to the GtrA family.</text>
</comment>
<dbReference type="Pfam" id="PF04138">
    <property type="entry name" value="GtrA_DPMS_TM"/>
    <property type="match status" value="1"/>
</dbReference>
<feature type="transmembrane region" description="Helical" evidence="6">
    <location>
        <begin position="63"/>
        <end position="81"/>
    </location>
</feature>
<comment type="subcellular location">
    <subcellularLocation>
        <location evidence="1">Membrane</location>
        <topology evidence="1">Multi-pass membrane protein</topology>
    </subcellularLocation>
</comment>
<reference evidence="9" key="1">
    <citation type="journal article" date="2019" name="Int. J. Syst. Evol. Microbiol.">
        <title>The Global Catalogue of Microorganisms (GCM) 10K type strain sequencing project: providing services to taxonomists for standard genome sequencing and annotation.</title>
        <authorList>
            <consortium name="The Broad Institute Genomics Platform"/>
            <consortium name="The Broad Institute Genome Sequencing Center for Infectious Disease"/>
            <person name="Wu L."/>
            <person name="Ma J."/>
        </authorList>
    </citation>
    <scope>NUCLEOTIDE SEQUENCE [LARGE SCALE GENOMIC DNA]</scope>
    <source>
        <strain evidence="9">CGMCC 4.7277</strain>
    </source>
</reference>
<feature type="domain" description="GtrA/DPMS transmembrane" evidence="7">
    <location>
        <begin position="29"/>
        <end position="153"/>
    </location>
</feature>
<keyword evidence="5 6" id="KW-0472">Membrane</keyword>
<keyword evidence="4 6" id="KW-1133">Transmembrane helix</keyword>
<keyword evidence="9" id="KW-1185">Reference proteome</keyword>
<evidence type="ECO:0000313" key="8">
    <source>
        <dbReference type="EMBL" id="MFC5522066.1"/>
    </source>
</evidence>
<dbReference type="InterPro" id="IPR051401">
    <property type="entry name" value="GtrA_CellWall_Glycosyl"/>
</dbReference>